<dbReference type="InterPro" id="IPR004038">
    <property type="entry name" value="Ribosomal_eL8/eL30/eS12/Gad45"/>
</dbReference>
<dbReference type="InterPro" id="IPR029064">
    <property type="entry name" value="Ribosomal_eL30-like_sf"/>
</dbReference>
<evidence type="ECO:0000256" key="3">
    <source>
        <dbReference type="ARBA" id="ARBA00023274"/>
    </source>
</evidence>
<dbReference type="AlphaFoldDB" id="A0AAE1P4W5"/>
<comment type="caution">
    <text evidence="6">The sequence shown here is derived from an EMBL/GenBank/DDBJ whole genome shotgun (WGS) entry which is preliminary data.</text>
</comment>
<evidence type="ECO:0000259" key="5">
    <source>
        <dbReference type="Pfam" id="PF01248"/>
    </source>
</evidence>
<sequence length="77" mass="8629">MKSGKYQLGYKQTLKCLRAGKAKLVIIASNTPSLRKSEIEYYAMLAKTECAPLPSLILVTPILSEQCQLNNWKLNLT</sequence>
<protein>
    <recommendedName>
        <fullName evidence="4">Large ribosomal subunit protein eL30</fullName>
    </recommendedName>
</protein>
<organism evidence="6 7">
    <name type="scientific">Petrolisthes manimaculis</name>
    <dbReference type="NCBI Taxonomy" id="1843537"/>
    <lineage>
        <taxon>Eukaryota</taxon>
        <taxon>Metazoa</taxon>
        <taxon>Ecdysozoa</taxon>
        <taxon>Arthropoda</taxon>
        <taxon>Crustacea</taxon>
        <taxon>Multicrustacea</taxon>
        <taxon>Malacostraca</taxon>
        <taxon>Eumalacostraca</taxon>
        <taxon>Eucarida</taxon>
        <taxon>Decapoda</taxon>
        <taxon>Pleocyemata</taxon>
        <taxon>Anomura</taxon>
        <taxon>Galatheoidea</taxon>
        <taxon>Porcellanidae</taxon>
        <taxon>Petrolisthes</taxon>
    </lineage>
</organism>
<gene>
    <name evidence="6" type="ORF">Pmani_027081</name>
</gene>
<dbReference type="InterPro" id="IPR039109">
    <property type="entry name" value="Ribosomal_eL30-like"/>
</dbReference>
<dbReference type="InterPro" id="IPR022991">
    <property type="entry name" value="Ribosomal_eL30_CS"/>
</dbReference>
<dbReference type="EMBL" id="JAWZYT010003000">
    <property type="protein sequence ID" value="KAK4300727.1"/>
    <property type="molecule type" value="Genomic_DNA"/>
</dbReference>
<evidence type="ECO:0000256" key="2">
    <source>
        <dbReference type="ARBA" id="ARBA00022980"/>
    </source>
</evidence>
<evidence type="ECO:0000313" key="7">
    <source>
        <dbReference type="Proteomes" id="UP001292094"/>
    </source>
</evidence>
<evidence type="ECO:0000256" key="4">
    <source>
        <dbReference type="ARBA" id="ARBA00035231"/>
    </source>
</evidence>
<proteinExistence type="inferred from homology"/>
<keyword evidence="2" id="KW-0689">Ribosomal protein</keyword>
<feature type="domain" description="Ribosomal protein eL8/eL30/eS12/Gadd45" evidence="5">
    <location>
        <begin position="1"/>
        <end position="47"/>
    </location>
</feature>
<dbReference type="Proteomes" id="UP001292094">
    <property type="component" value="Unassembled WGS sequence"/>
</dbReference>
<keyword evidence="3" id="KW-0687">Ribonucleoprotein</keyword>
<dbReference type="GO" id="GO:1990904">
    <property type="term" value="C:ribonucleoprotein complex"/>
    <property type="evidence" value="ECO:0007669"/>
    <property type="project" value="UniProtKB-KW"/>
</dbReference>
<evidence type="ECO:0000313" key="6">
    <source>
        <dbReference type="EMBL" id="KAK4300727.1"/>
    </source>
</evidence>
<dbReference type="SUPFAM" id="SSF55315">
    <property type="entry name" value="L30e-like"/>
    <property type="match status" value="1"/>
</dbReference>
<evidence type="ECO:0000256" key="1">
    <source>
        <dbReference type="ARBA" id="ARBA00007326"/>
    </source>
</evidence>
<dbReference type="PANTHER" id="PTHR11449">
    <property type="entry name" value="RIBOSOMAL PROTEIN L30"/>
    <property type="match status" value="1"/>
</dbReference>
<dbReference type="Pfam" id="PF01248">
    <property type="entry name" value="Ribosomal_L7Ae"/>
    <property type="match status" value="1"/>
</dbReference>
<comment type="similarity">
    <text evidence="1">Belongs to the eukaryotic ribosomal protein eL30 family.</text>
</comment>
<dbReference type="GO" id="GO:0003723">
    <property type="term" value="F:RNA binding"/>
    <property type="evidence" value="ECO:0007669"/>
    <property type="project" value="InterPro"/>
</dbReference>
<dbReference type="Gene3D" id="3.30.1330.30">
    <property type="match status" value="1"/>
</dbReference>
<name>A0AAE1P4W5_9EUCA</name>
<keyword evidence="7" id="KW-1185">Reference proteome</keyword>
<dbReference type="GO" id="GO:0005840">
    <property type="term" value="C:ribosome"/>
    <property type="evidence" value="ECO:0007669"/>
    <property type="project" value="UniProtKB-KW"/>
</dbReference>
<dbReference type="PROSITE" id="PS00709">
    <property type="entry name" value="RIBOSOMAL_L30E_1"/>
    <property type="match status" value="1"/>
</dbReference>
<reference evidence="6" key="1">
    <citation type="submission" date="2023-11" db="EMBL/GenBank/DDBJ databases">
        <title>Genome assemblies of two species of porcelain crab, Petrolisthes cinctipes and Petrolisthes manimaculis (Anomura: Porcellanidae).</title>
        <authorList>
            <person name="Angst P."/>
        </authorList>
    </citation>
    <scope>NUCLEOTIDE SEQUENCE</scope>
    <source>
        <strain evidence="6">PB745_02</strain>
        <tissue evidence="6">Gill</tissue>
    </source>
</reference>
<accession>A0AAE1P4W5</accession>